<comment type="caution">
    <text evidence="1">The sequence shown here is derived from an EMBL/GenBank/DDBJ whole genome shotgun (WGS) entry which is preliminary data.</text>
</comment>
<dbReference type="Proteomes" id="UP000287188">
    <property type="component" value="Unassembled WGS sequence"/>
</dbReference>
<evidence type="ECO:0000313" key="1">
    <source>
        <dbReference type="EMBL" id="GCE17011.1"/>
    </source>
</evidence>
<keyword evidence="2" id="KW-1185">Reference proteome</keyword>
<evidence type="ECO:0000313" key="2">
    <source>
        <dbReference type="Proteomes" id="UP000287188"/>
    </source>
</evidence>
<dbReference type="EMBL" id="BIFS01000001">
    <property type="protein sequence ID" value="GCE17011.1"/>
    <property type="molecule type" value="Genomic_DNA"/>
</dbReference>
<organism evidence="1 2">
    <name type="scientific">Dictyobacter kobayashii</name>
    <dbReference type="NCBI Taxonomy" id="2014872"/>
    <lineage>
        <taxon>Bacteria</taxon>
        <taxon>Bacillati</taxon>
        <taxon>Chloroflexota</taxon>
        <taxon>Ktedonobacteria</taxon>
        <taxon>Ktedonobacterales</taxon>
        <taxon>Dictyobacteraceae</taxon>
        <taxon>Dictyobacter</taxon>
    </lineage>
</organism>
<protein>
    <recommendedName>
        <fullName evidence="3">LIM zinc-binding domain-containing protein</fullName>
    </recommendedName>
</protein>
<sequence>MSNEFQRPVSVDFAPRGSACEWCGKPAERQLTAIGGTYHNESGVFCRTCGELFVQGVANSLSASTFTQVRQQQQ</sequence>
<name>A0A402AD49_9CHLR</name>
<evidence type="ECO:0008006" key="3">
    <source>
        <dbReference type="Google" id="ProtNLM"/>
    </source>
</evidence>
<accession>A0A402AD49</accession>
<gene>
    <name evidence="1" type="ORF">KDK_08110</name>
</gene>
<reference evidence="2" key="1">
    <citation type="submission" date="2018-12" db="EMBL/GenBank/DDBJ databases">
        <title>Tengunoibacter tsumagoiensis gen. nov., sp. nov., Dictyobacter kobayashii sp. nov., D. alpinus sp. nov., and D. joshuensis sp. nov. and description of Dictyobacteraceae fam. nov. within the order Ktedonobacterales isolated from Tengu-no-mugimeshi.</title>
        <authorList>
            <person name="Wang C.M."/>
            <person name="Zheng Y."/>
            <person name="Sakai Y."/>
            <person name="Toyoda A."/>
            <person name="Minakuchi Y."/>
            <person name="Abe K."/>
            <person name="Yokota A."/>
            <person name="Yabe S."/>
        </authorList>
    </citation>
    <scope>NUCLEOTIDE SEQUENCE [LARGE SCALE GENOMIC DNA]</scope>
    <source>
        <strain evidence="2">Uno11</strain>
    </source>
</reference>
<dbReference type="OrthoDB" id="163802at2"/>
<dbReference type="RefSeq" id="WP_126548783.1">
    <property type="nucleotide sequence ID" value="NZ_BIFS01000001.1"/>
</dbReference>
<dbReference type="AlphaFoldDB" id="A0A402AD49"/>
<proteinExistence type="predicted"/>